<reference evidence="1 2" key="1">
    <citation type="journal article" date="2019" name="Int. J. Syst. Evol. Microbiol.">
        <title>The Global Catalogue of Microorganisms (GCM) 10K type strain sequencing project: providing services to taxonomists for standard genome sequencing and annotation.</title>
        <authorList>
            <consortium name="The Broad Institute Genomics Platform"/>
            <consortium name="The Broad Institute Genome Sequencing Center for Infectious Disease"/>
            <person name="Wu L."/>
            <person name="Ma J."/>
        </authorList>
    </citation>
    <scope>NUCLEOTIDE SEQUENCE [LARGE SCALE GENOMIC DNA]</scope>
    <source>
        <strain evidence="1 2">JCM 13004</strain>
    </source>
</reference>
<keyword evidence="2" id="KW-1185">Reference proteome</keyword>
<gene>
    <name evidence="1" type="ORF">GCM10009665_34270</name>
</gene>
<name>A0ABN1WB04_9ACTN</name>
<comment type="caution">
    <text evidence="1">The sequence shown here is derived from an EMBL/GenBank/DDBJ whole genome shotgun (WGS) entry which is preliminary data.</text>
</comment>
<proteinExistence type="predicted"/>
<organism evidence="1 2">
    <name type="scientific">Kitasatospora nipponensis</name>
    <dbReference type="NCBI Taxonomy" id="258049"/>
    <lineage>
        <taxon>Bacteria</taxon>
        <taxon>Bacillati</taxon>
        <taxon>Actinomycetota</taxon>
        <taxon>Actinomycetes</taxon>
        <taxon>Kitasatosporales</taxon>
        <taxon>Streptomycetaceae</taxon>
        <taxon>Kitasatospora</taxon>
    </lineage>
</organism>
<evidence type="ECO:0000313" key="1">
    <source>
        <dbReference type="EMBL" id="GAA1240554.1"/>
    </source>
</evidence>
<sequence length="86" mass="9559">MTARPWPTRLSPQAAKTLSALPQPARELVRDVLDIAARTPWGWPQWDSTDLDGEDVRCASVGPLTVVYLVNRGAERLHVIDVVWLG</sequence>
<evidence type="ECO:0008006" key="3">
    <source>
        <dbReference type="Google" id="ProtNLM"/>
    </source>
</evidence>
<accession>A0ABN1WB04</accession>
<evidence type="ECO:0000313" key="2">
    <source>
        <dbReference type="Proteomes" id="UP001500037"/>
    </source>
</evidence>
<dbReference type="Proteomes" id="UP001500037">
    <property type="component" value="Unassembled WGS sequence"/>
</dbReference>
<dbReference type="InterPro" id="IPR035093">
    <property type="entry name" value="RelE/ParE_toxin_dom_sf"/>
</dbReference>
<dbReference type="RefSeq" id="WP_344442512.1">
    <property type="nucleotide sequence ID" value="NZ_BAAALF010000053.1"/>
</dbReference>
<dbReference type="EMBL" id="BAAALF010000053">
    <property type="protein sequence ID" value="GAA1240554.1"/>
    <property type="molecule type" value="Genomic_DNA"/>
</dbReference>
<protein>
    <recommendedName>
        <fullName evidence="3">mRNA-degrading endonuclease RelE of RelBE toxin-antitoxin system</fullName>
    </recommendedName>
</protein>
<dbReference type="SUPFAM" id="SSF143011">
    <property type="entry name" value="RelE-like"/>
    <property type="match status" value="1"/>
</dbReference>